<dbReference type="EMBL" id="JBHSPA010000006">
    <property type="protein sequence ID" value="MFC5823211.1"/>
    <property type="molecule type" value="Genomic_DNA"/>
</dbReference>
<keyword evidence="3" id="KW-1185">Reference proteome</keyword>
<evidence type="ECO:0000313" key="2">
    <source>
        <dbReference type="EMBL" id="MFC5823211.1"/>
    </source>
</evidence>
<accession>A0ABW1CEZ6</accession>
<sequence length="132" mass="14460">MFVVGIAQLKSPAHSASLAIDQFEHCPVTESAMSGRLTQRGFAVQARQPQGSGATATFPCLSVRLGYSVRMTPHPVRKKVRASHQHRGDGRPPLVTGRAAISSRLPVHTMRVATAARSLRKRLMWWALGHQE</sequence>
<organism evidence="2 3">
    <name type="scientific">Nonomuraea insulae</name>
    <dbReference type="NCBI Taxonomy" id="1616787"/>
    <lineage>
        <taxon>Bacteria</taxon>
        <taxon>Bacillati</taxon>
        <taxon>Actinomycetota</taxon>
        <taxon>Actinomycetes</taxon>
        <taxon>Streptosporangiales</taxon>
        <taxon>Streptosporangiaceae</taxon>
        <taxon>Nonomuraea</taxon>
    </lineage>
</organism>
<feature type="region of interest" description="Disordered" evidence="1">
    <location>
        <begin position="76"/>
        <end position="96"/>
    </location>
</feature>
<dbReference type="RefSeq" id="WP_379512744.1">
    <property type="nucleotide sequence ID" value="NZ_JBHSPA010000006.1"/>
</dbReference>
<reference evidence="3" key="1">
    <citation type="journal article" date="2019" name="Int. J. Syst. Evol. Microbiol.">
        <title>The Global Catalogue of Microorganisms (GCM) 10K type strain sequencing project: providing services to taxonomists for standard genome sequencing and annotation.</title>
        <authorList>
            <consortium name="The Broad Institute Genomics Platform"/>
            <consortium name="The Broad Institute Genome Sequencing Center for Infectious Disease"/>
            <person name="Wu L."/>
            <person name="Ma J."/>
        </authorList>
    </citation>
    <scope>NUCLEOTIDE SEQUENCE [LARGE SCALE GENOMIC DNA]</scope>
    <source>
        <strain evidence="3">CCUG 53903</strain>
    </source>
</reference>
<protein>
    <recommendedName>
        <fullName evidence="4">Transposase</fullName>
    </recommendedName>
</protein>
<feature type="compositionally biased region" description="Basic residues" evidence="1">
    <location>
        <begin position="76"/>
        <end position="85"/>
    </location>
</feature>
<evidence type="ECO:0000256" key="1">
    <source>
        <dbReference type="SAM" id="MobiDB-lite"/>
    </source>
</evidence>
<proteinExistence type="predicted"/>
<evidence type="ECO:0008006" key="4">
    <source>
        <dbReference type="Google" id="ProtNLM"/>
    </source>
</evidence>
<comment type="caution">
    <text evidence="2">The sequence shown here is derived from an EMBL/GenBank/DDBJ whole genome shotgun (WGS) entry which is preliminary data.</text>
</comment>
<gene>
    <name evidence="2" type="ORF">ACFPZ3_05020</name>
</gene>
<name>A0ABW1CEZ6_9ACTN</name>
<evidence type="ECO:0000313" key="3">
    <source>
        <dbReference type="Proteomes" id="UP001596058"/>
    </source>
</evidence>
<dbReference type="Proteomes" id="UP001596058">
    <property type="component" value="Unassembled WGS sequence"/>
</dbReference>